<dbReference type="PANTHER" id="PTHR32089">
    <property type="entry name" value="METHYL-ACCEPTING CHEMOTAXIS PROTEIN MCPB"/>
    <property type="match status" value="1"/>
</dbReference>
<dbReference type="InterPro" id="IPR009050">
    <property type="entry name" value="Globin-like_sf"/>
</dbReference>
<gene>
    <name evidence="4" type="ORF">HCZ30_08940</name>
</gene>
<accession>A0ABX0VWU6</accession>
<dbReference type="SUPFAM" id="SSF58104">
    <property type="entry name" value="Methyl-accepting chemotaxis protein (MCP) signaling domain"/>
    <property type="match status" value="1"/>
</dbReference>
<dbReference type="Pfam" id="PF00015">
    <property type="entry name" value="MCPsignal"/>
    <property type="match status" value="1"/>
</dbReference>
<dbReference type="RefSeq" id="WP_167637946.1">
    <property type="nucleotide sequence ID" value="NZ_JAATOP010000005.1"/>
</dbReference>
<name>A0ABX0VWU6_9RHOB</name>
<dbReference type="PANTHER" id="PTHR32089:SF112">
    <property type="entry name" value="LYSOZYME-LIKE PROTEIN-RELATED"/>
    <property type="match status" value="1"/>
</dbReference>
<evidence type="ECO:0000256" key="2">
    <source>
        <dbReference type="PROSITE-ProRule" id="PRU00284"/>
    </source>
</evidence>
<dbReference type="InterPro" id="IPR044398">
    <property type="entry name" value="Globin-sensor_dom"/>
</dbReference>
<dbReference type="EMBL" id="JAATOP010000005">
    <property type="protein sequence ID" value="NIY72562.1"/>
    <property type="molecule type" value="Genomic_DNA"/>
</dbReference>
<evidence type="ECO:0000313" key="5">
    <source>
        <dbReference type="Proteomes" id="UP000709466"/>
    </source>
</evidence>
<evidence type="ECO:0000313" key="4">
    <source>
        <dbReference type="EMBL" id="NIY72562.1"/>
    </source>
</evidence>
<dbReference type="Proteomes" id="UP000709466">
    <property type="component" value="Unassembled WGS sequence"/>
</dbReference>
<keyword evidence="5" id="KW-1185">Reference proteome</keyword>
<evidence type="ECO:0000256" key="1">
    <source>
        <dbReference type="ARBA" id="ARBA00023224"/>
    </source>
</evidence>
<proteinExistence type="predicted"/>
<dbReference type="CDD" id="cd01068">
    <property type="entry name" value="globin_sensor"/>
    <property type="match status" value="1"/>
</dbReference>
<organism evidence="4 5">
    <name type="scientific">Marivivens donghaensis</name>
    <dbReference type="NCBI Taxonomy" id="1699413"/>
    <lineage>
        <taxon>Bacteria</taxon>
        <taxon>Pseudomonadati</taxon>
        <taxon>Pseudomonadota</taxon>
        <taxon>Alphaproteobacteria</taxon>
        <taxon>Rhodobacterales</taxon>
        <taxon>Paracoccaceae</taxon>
        <taxon>Marivivens group</taxon>
        <taxon>Marivivens</taxon>
    </lineage>
</organism>
<dbReference type="SUPFAM" id="SSF46458">
    <property type="entry name" value="Globin-like"/>
    <property type="match status" value="1"/>
</dbReference>
<evidence type="ECO:0000259" key="3">
    <source>
        <dbReference type="PROSITE" id="PS50111"/>
    </source>
</evidence>
<sequence>MSMLDSGHFNQIDMRRRLRLHGLDDATCAVLRKNSARLTKAIDPVLSDLLAYIAEHTDFMPRITVTENKTDHVVNRFKEHWTFVINGDFGEGYQESVKKIAHLHTKIKLDPSIQNASYNLLRARFIRYGGYGRFGIVNKKLATAISCAISLDMDMMTAAYFAQVNNVANEVRQKLGDEFNSTLGNIVDTLAGTAQQTSDVVCEAAEAANDLTTSMQEIRGRMRDANIKSDSAASLAQNANEQMTRLAKKVDTISDAVRLISDIANQTNLLALNASIEAARAGAVGRGFNVVAGEVKNLAAQTTTVTENINNQIGEIRSETDKAVENVTNILTRVQEVNSTSTDISKALEDQSSTLGTIVRSGVDQSRVGSQNVAEQARNLRSTAERFLRSISTSN</sequence>
<protein>
    <recommendedName>
        <fullName evidence="3">Methyl-accepting transducer domain-containing protein</fullName>
    </recommendedName>
</protein>
<dbReference type="InterPro" id="IPR004089">
    <property type="entry name" value="MCPsignal_dom"/>
</dbReference>
<dbReference type="Gene3D" id="1.10.287.950">
    <property type="entry name" value="Methyl-accepting chemotaxis protein"/>
    <property type="match status" value="1"/>
</dbReference>
<dbReference type="Gene3D" id="1.10.490.10">
    <property type="entry name" value="Globins"/>
    <property type="match status" value="1"/>
</dbReference>
<comment type="caution">
    <text evidence="4">The sequence shown here is derived from an EMBL/GenBank/DDBJ whole genome shotgun (WGS) entry which is preliminary data.</text>
</comment>
<feature type="domain" description="Methyl-accepting transducer" evidence="3">
    <location>
        <begin position="187"/>
        <end position="395"/>
    </location>
</feature>
<dbReference type="InterPro" id="IPR039379">
    <property type="entry name" value="Protoglobin_sensor_dom"/>
</dbReference>
<dbReference type="InterPro" id="IPR012292">
    <property type="entry name" value="Globin/Proto"/>
</dbReference>
<dbReference type="Pfam" id="PF11563">
    <property type="entry name" value="Protoglobin"/>
    <property type="match status" value="1"/>
</dbReference>
<dbReference type="SMART" id="SM00283">
    <property type="entry name" value="MA"/>
    <property type="match status" value="1"/>
</dbReference>
<keyword evidence="1 2" id="KW-0807">Transducer</keyword>
<reference evidence="4 5" key="1">
    <citation type="submission" date="2020-03" db="EMBL/GenBank/DDBJ databases">
        <title>Bacterial isolates of synthetic phycosphere.</title>
        <authorList>
            <person name="Fu H."/>
            <person name="Moran M.A."/>
        </authorList>
    </citation>
    <scope>NUCLEOTIDE SEQUENCE [LARGE SCALE GENOMIC DNA]</scope>
    <source>
        <strain evidence="4 5">HF1</strain>
    </source>
</reference>
<dbReference type="PROSITE" id="PS50111">
    <property type="entry name" value="CHEMOTAXIS_TRANSDUC_2"/>
    <property type="match status" value="1"/>
</dbReference>